<sequence>MALSNQVEKPQEMFSKLKNTLTTVAEIRNLLVNLYNHYGIAMWCTLLQGLIEADDLMGRLNKIETKKESETDPETVLSLAKDVQACFQDGLAKSTNVAQYDLFHKEIAHVNEETVVCNGYELSWDEFLAVCDETGSISAGDSCVKFEDRERISINAYLAARAALRGIEEAD</sequence>
<evidence type="ECO:0000313" key="1">
    <source>
        <dbReference type="EMBL" id="CAF9916542.1"/>
    </source>
</evidence>
<proteinExistence type="predicted"/>
<name>A0A8H3F1D9_9LECA</name>
<protein>
    <submittedName>
        <fullName evidence="1">Uncharacterized protein</fullName>
    </submittedName>
</protein>
<keyword evidence="2" id="KW-1185">Reference proteome</keyword>
<dbReference type="EMBL" id="CAJPDQ010000011">
    <property type="protein sequence ID" value="CAF9916542.1"/>
    <property type="molecule type" value="Genomic_DNA"/>
</dbReference>
<accession>A0A8H3F1D9</accession>
<dbReference type="AlphaFoldDB" id="A0A8H3F1D9"/>
<reference evidence="1" key="1">
    <citation type="submission" date="2021-03" db="EMBL/GenBank/DDBJ databases">
        <authorList>
            <person name="Tagirdzhanova G."/>
        </authorList>
    </citation>
    <scope>NUCLEOTIDE SEQUENCE</scope>
</reference>
<gene>
    <name evidence="1" type="ORF">GOMPHAMPRED_001041</name>
</gene>
<evidence type="ECO:0000313" key="2">
    <source>
        <dbReference type="Proteomes" id="UP000664169"/>
    </source>
</evidence>
<dbReference type="Proteomes" id="UP000664169">
    <property type="component" value="Unassembled WGS sequence"/>
</dbReference>
<comment type="caution">
    <text evidence="1">The sequence shown here is derived from an EMBL/GenBank/DDBJ whole genome shotgun (WGS) entry which is preliminary data.</text>
</comment>
<organism evidence="1 2">
    <name type="scientific">Gomphillus americanus</name>
    <dbReference type="NCBI Taxonomy" id="1940652"/>
    <lineage>
        <taxon>Eukaryota</taxon>
        <taxon>Fungi</taxon>
        <taxon>Dikarya</taxon>
        <taxon>Ascomycota</taxon>
        <taxon>Pezizomycotina</taxon>
        <taxon>Lecanoromycetes</taxon>
        <taxon>OSLEUM clade</taxon>
        <taxon>Ostropomycetidae</taxon>
        <taxon>Ostropales</taxon>
        <taxon>Graphidaceae</taxon>
        <taxon>Gomphilloideae</taxon>
        <taxon>Gomphillus</taxon>
    </lineage>
</organism>